<evidence type="ECO:0000313" key="4">
    <source>
        <dbReference type="Proteomes" id="UP000247810"/>
    </source>
</evidence>
<feature type="region of interest" description="Disordered" evidence="1">
    <location>
        <begin position="366"/>
        <end position="456"/>
    </location>
</feature>
<gene>
    <name evidence="3" type="ORF">BO71DRAFT_404493</name>
</gene>
<keyword evidence="4" id="KW-1185">Reference proteome</keyword>
<feature type="region of interest" description="Disordered" evidence="1">
    <location>
        <begin position="130"/>
        <end position="158"/>
    </location>
</feature>
<keyword evidence="2" id="KW-0472">Membrane</keyword>
<name>A0A319CSG4_9EURO</name>
<reference evidence="3 4" key="1">
    <citation type="submission" date="2018-02" db="EMBL/GenBank/DDBJ databases">
        <title>The genomes of Aspergillus section Nigri reveals drivers in fungal speciation.</title>
        <authorList>
            <consortium name="DOE Joint Genome Institute"/>
            <person name="Vesth T.C."/>
            <person name="Nybo J."/>
            <person name="Theobald S."/>
            <person name="Brandl J."/>
            <person name="Frisvad J.C."/>
            <person name="Nielsen K.F."/>
            <person name="Lyhne E.K."/>
            <person name="Kogle M.E."/>
            <person name="Kuo A."/>
            <person name="Riley R."/>
            <person name="Clum A."/>
            <person name="Nolan M."/>
            <person name="Lipzen A."/>
            <person name="Salamov A."/>
            <person name="Henrissat B."/>
            <person name="Wiebenga A."/>
            <person name="De vries R.P."/>
            <person name="Grigoriev I.V."/>
            <person name="Mortensen U.H."/>
            <person name="Andersen M.R."/>
            <person name="Baker S.E."/>
        </authorList>
    </citation>
    <scope>NUCLEOTIDE SEQUENCE [LARGE SCALE GENOMIC DNA]</scope>
    <source>
        <strain evidence="3 4">CBS 707.79</strain>
    </source>
</reference>
<feature type="compositionally biased region" description="Polar residues" evidence="1">
    <location>
        <begin position="139"/>
        <end position="149"/>
    </location>
</feature>
<keyword evidence="2" id="KW-0812">Transmembrane</keyword>
<protein>
    <submittedName>
        <fullName evidence="3">Uncharacterized protein</fullName>
    </submittedName>
</protein>
<proteinExistence type="predicted"/>
<evidence type="ECO:0000256" key="1">
    <source>
        <dbReference type="SAM" id="MobiDB-lite"/>
    </source>
</evidence>
<keyword evidence="2" id="KW-1133">Transmembrane helix</keyword>
<sequence>MPQLNQLRHWRRPSQRQSHDPVLTAEDEAFLQEIMNDPANQELPASPTDVERQLSPVSPVPMDGLETVQSPVSPVEDFGRELGEAERKASREKAESPQRASPGAKAERSASQKKRSWSWFRRKSTIEKKDKETIDENAIATSPSDGQASDTKDEDDAKQEVEDLTEILERLNLAAENNRVFSISDDTRELLRKFTLIFKDLINGVPTAYHDLEMLLKNGNKQLQSTYSTLPKFIQGLIEKLPERWTETLAPEVLAAATEKAGKSGINVDNVGKAAAAATASKMGIKVPTLKELVGKPAALVGMLRSVMAFLRARFPAVLGMNVLWSLGLFILLFVLWYCHKRGREVRLGNERLVTEDEIGKLNEESAEERIRTTETLTTTAPRGASAAEVRQGVKEAQRARETASATASSSKEPENGNSSPPTTRPKRSKSIMSIWPRSDPKPTPPTSKIEPYPGT</sequence>
<dbReference type="OrthoDB" id="5398191at2759"/>
<feature type="transmembrane region" description="Helical" evidence="2">
    <location>
        <begin position="317"/>
        <end position="339"/>
    </location>
</feature>
<dbReference type="EMBL" id="KZ826196">
    <property type="protein sequence ID" value="PYH87650.1"/>
    <property type="molecule type" value="Genomic_DNA"/>
</dbReference>
<organism evidence="3 4">
    <name type="scientific">Aspergillus ellipticus CBS 707.79</name>
    <dbReference type="NCBI Taxonomy" id="1448320"/>
    <lineage>
        <taxon>Eukaryota</taxon>
        <taxon>Fungi</taxon>
        <taxon>Dikarya</taxon>
        <taxon>Ascomycota</taxon>
        <taxon>Pezizomycotina</taxon>
        <taxon>Eurotiomycetes</taxon>
        <taxon>Eurotiomycetidae</taxon>
        <taxon>Eurotiales</taxon>
        <taxon>Aspergillaceae</taxon>
        <taxon>Aspergillus</taxon>
        <taxon>Aspergillus subgen. Circumdati</taxon>
    </lineage>
</organism>
<evidence type="ECO:0000313" key="3">
    <source>
        <dbReference type="EMBL" id="PYH87650.1"/>
    </source>
</evidence>
<dbReference type="AlphaFoldDB" id="A0A319CSG4"/>
<feature type="compositionally biased region" description="Basic and acidic residues" evidence="1">
    <location>
        <begin position="392"/>
        <end position="402"/>
    </location>
</feature>
<accession>A0A319CSG4</accession>
<feature type="compositionally biased region" description="Low complexity" evidence="1">
    <location>
        <begin position="374"/>
        <end position="385"/>
    </location>
</feature>
<feature type="region of interest" description="Disordered" evidence="1">
    <location>
        <begin position="1"/>
        <end position="116"/>
    </location>
</feature>
<dbReference type="Proteomes" id="UP000247810">
    <property type="component" value="Unassembled WGS sequence"/>
</dbReference>
<feature type="compositionally biased region" description="Basic and acidic residues" evidence="1">
    <location>
        <begin position="77"/>
        <end position="96"/>
    </location>
</feature>
<dbReference type="VEuPathDB" id="FungiDB:BO71DRAFT_404493"/>
<evidence type="ECO:0000256" key="2">
    <source>
        <dbReference type="SAM" id="Phobius"/>
    </source>
</evidence>